<dbReference type="EMBL" id="KE546995">
    <property type="protein sequence ID" value="EPY49534.1"/>
    <property type="molecule type" value="Genomic_DNA"/>
</dbReference>
<dbReference type="PANTHER" id="PTHR31686">
    <property type="match status" value="1"/>
</dbReference>
<dbReference type="GO" id="GO:0005886">
    <property type="term" value="C:plasma membrane"/>
    <property type="evidence" value="ECO:0007669"/>
    <property type="project" value="UniProtKB-SubCell"/>
</dbReference>
<comment type="subcellular location">
    <subcellularLocation>
        <location evidence="1">Cell membrane</location>
        <topology evidence="1">Multi-pass membrane protein</topology>
    </subcellularLocation>
</comment>
<dbReference type="GeneID" id="25035748"/>
<dbReference type="PANTHER" id="PTHR31686:SF1">
    <property type="entry name" value="SULFITE EFFLUX PUMP SSU1"/>
    <property type="match status" value="1"/>
</dbReference>
<feature type="transmembrane region" description="Helical" evidence="8">
    <location>
        <begin position="180"/>
        <end position="200"/>
    </location>
</feature>
<keyword evidence="6 8" id="KW-1133">Transmembrane helix</keyword>
<keyword evidence="10" id="KW-1185">Reference proteome</keyword>
<keyword evidence="7 8" id="KW-0472">Membrane</keyword>
<name>S9VTP6_SCHCR</name>
<evidence type="ECO:0000256" key="7">
    <source>
        <dbReference type="ARBA" id="ARBA00023136"/>
    </source>
</evidence>
<accession>S9VTP6</accession>
<proteinExistence type="inferred from homology"/>
<dbReference type="OMA" id="WIIDAVI"/>
<evidence type="ECO:0000256" key="5">
    <source>
        <dbReference type="ARBA" id="ARBA00022692"/>
    </source>
</evidence>
<dbReference type="InterPro" id="IPR051629">
    <property type="entry name" value="Sulfite_efflux_TDT"/>
</dbReference>
<keyword evidence="5 8" id="KW-0812">Transmembrane</keyword>
<dbReference type="Gene3D" id="1.50.10.150">
    <property type="entry name" value="Voltage-dependent anion channel"/>
    <property type="match status" value="1"/>
</dbReference>
<dbReference type="InterPro" id="IPR038665">
    <property type="entry name" value="Voltage-dep_anion_channel_sf"/>
</dbReference>
<feature type="transmembrane region" description="Helical" evidence="8">
    <location>
        <begin position="235"/>
        <end position="254"/>
    </location>
</feature>
<feature type="transmembrane region" description="Helical" evidence="8">
    <location>
        <begin position="107"/>
        <end position="129"/>
    </location>
</feature>
<organism evidence="9 10">
    <name type="scientific">Schizosaccharomyces cryophilus (strain OY26 / ATCC MYA-4695 / CBS 11777 / NBRC 106824 / NRRL Y48691)</name>
    <name type="common">Fission yeast</name>
    <dbReference type="NCBI Taxonomy" id="653667"/>
    <lineage>
        <taxon>Eukaryota</taxon>
        <taxon>Fungi</taxon>
        <taxon>Dikarya</taxon>
        <taxon>Ascomycota</taxon>
        <taxon>Taphrinomycotina</taxon>
        <taxon>Schizosaccharomycetes</taxon>
        <taxon>Schizosaccharomycetales</taxon>
        <taxon>Schizosaccharomycetaceae</taxon>
        <taxon>Schizosaccharomyces</taxon>
    </lineage>
</organism>
<gene>
    <name evidence="9" type="ORF">SPOG_01419</name>
</gene>
<dbReference type="Pfam" id="PF03595">
    <property type="entry name" value="SLAC1"/>
    <property type="match status" value="1"/>
</dbReference>
<keyword evidence="3" id="KW-0813">Transport</keyword>
<dbReference type="OrthoDB" id="1099at2759"/>
<dbReference type="HOGENOM" id="CLU_030057_6_1_1"/>
<evidence type="ECO:0000256" key="1">
    <source>
        <dbReference type="ARBA" id="ARBA00004651"/>
    </source>
</evidence>
<protein>
    <submittedName>
        <fullName evidence="9">C4-dicarboxylate transporter/malic acid transporter</fullName>
    </submittedName>
</protein>
<dbReference type="RefSeq" id="XP_013025561.1">
    <property type="nucleotide sequence ID" value="XM_013170107.1"/>
</dbReference>
<evidence type="ECO:0000256" key="6">
    <source>
        <dbReference type="ARBA" id="ARBA00022989"/>
    </source>
</evidence>
<feature type="transmembrane region" description="Helical" evidence="8">
    <location>
        <begin position="141"/>
        <end position="168"/>
    </location>
</feature>
<dbReference type="Proteomes" id="UP000015464">
    <property type="component" value="Unassembled WGS sequence"/>
</dbReference>
<feature type="transmembrane region" description="Helical" evidence="8">
    <location>
        <begin position="261"/>
        <end position="278"/>
    </location>
</feature>
<dbReference type="GO" id="GO:0000319">
    <property type="term" value="F:sulfite transmembrane transporter activity"/>
    <property type="evidence" value="ECO:0007669"/>
    <property type="project" value="TreeGrafter"/>
</dbReference>
<feature type="transmembrane region" description="Helical" evidence="8">
    <location>
        <begin position="40"/>
        <end position="60"/>
    </location>
</feature>
<feature type="transmembrane region" description="Helical" evidence="8">
    <location>
        <begin position="290"/>
        <end position="318"/>
    </location>
</feature>
<dbReference type="InterPro" id="IPR004695">
    <property type="entry name" value="SLAC1/Mae1/Ssu1/TehA"/>
</dbReference>
<evidence type="ECO:0000256" key="3">
    <source>
        <dbReference type="ARBA" id="ARBA00022448"/>
    </source>
</evidence>
<dbReference type="AlphaFoldDB" id="S9VTP6"/>
<evidence type="ECO:0000313" key="10">
    <source>
        <dbReference type="Proteomes" id="UP000015464"/>
    </source>
</evidence>
<evidence type="ECO:0000256" key="4">
    <source>
        <dbReference type="ARBA" id="ARBA00022475"/>
    </source>
</evidence>
<reference evidence="9 10" key="1">
    <citation type="journal article" date="2011" name="Science">
        <title>Comparative functional genomics of the fission yeasts.</title>
        <authorList>
            <person name="Rhind N."/>
            <person name="Chen Z."/>
            <person name="Yassour M."/>
            <person name="Thompson D.A."/>
            <person name="Haas B.J."/>
            <person name="Habib N."/>
            <person name="Wapinski I."/>
            <person name="Roy S."/>
            <person name="Lin M.F."/>
            <person name="Heiman D.I."/>
            <person name="Young S.K."/>
            <person name="Furuya K."/>
            <person name="Guo Y."/>
            <person name="Pidoux A."/>
            <person name="Chen H.M."/>
            <person name="Robbertse B."/>
            <person name="Goldberg J.M."/>
            <person name="Aoki K."/>
            <person name="Bayne E.H."/>
            <person name="Berlin A.M."/>
            <person name="Desjardins C.A."/>
            <person name="Dobbs E."/>
            <person name="Dukaj L."/>
            <person name="Fan L."/>
            <person name="FitzGerald M.G."/>
            <person name="French C."/>
            <person name="Gujja S."/>
            <person name="Hansen K."/>
            <person name="Keifenheim D."/>
            <person name="Levin J.Z."/>
            <person name="Mosher R.A."/>
            <person name="Mueller C.A."/>
            <person name="Pfiffner J."/>
            <person name="Priest M."/>
            <person name="Russ C."/>
            <person name="Smialowska A."/>
            <person name="Swoboda P."/>
            <person name="Sykes S.M."/>
            <person name="Vaughn M."/>
            <person name="Vengrova S."/>
            <person name="Yoder R."/>
            <person name="Zeng Q."/>
            <person name="Allshire R."/>
            <person name="Baulcombe D."/>
            <person name="Birren B.W."/>
            <person name="Brown W."/>
            <person name="Ekwall K."/>
            <person name="Kellis M."/>
            <person name="Leatherwood J."/>
            <person name="Levin H."/>
            <person name="Margalit H."/>
            <person name="Martienssen R."/>
            <person name="Nieduszynski C.A."/>
            <person name="Spatafora J.W."/>
            <person name="Friedman N."/>
            <person name="Dalgaard J.Z."/>
            <person name="Baumann P."/>
            <person name="Niki H."/>
            <person name="Regev A."/>
            <person name="Nusbaum C."/>
        </authorList>
    </citation>
    <scope>NUCLEOTIDE SEQUENCE [LARGE SCALE GENOMIC DNA]</scope>
    <source>
        <strain evidence="10">OY26 / ATCC MYA-4695 / CBS 11777 / NBRC 106824 / NRRL Y48691</strain>
    </source>
</reference>
<dbReference type="eggNOG" id="ENOG502QT02">
    <property type="taxonomic scope" value="Eukaryota"/>
</dbReference>
<evidence type="ECO:0000313" key="9">
    <source>
        <dbReference type="EMBL" id="EPY49534.1"/>
    </source>
</evidence>
<evidence type="ECO:0000256" key="2">
    <source>
        <dbReference type="ARBA" id="ARBA00008566"/>
    </source>
</evidence>
<sequence length="347" mass="38919">MGTAISANILYNFPYSAKWLRICSALLPKGKTFNNVADTLSLGCYTMGFQSIINMLCYLSSPRSSPQNWVNFIYILWIFSVAMSFYSSWVIFSFVFTKRLSFQFSTLLGNIALPFVPLTVAAATGSVVVQTFSSRMSRKFILNTIVTTYICWSNAITVGFCVIAVILWRLIFYKYPDSPVVFTQFVPIGVLGQGAFGIIMQALNVRIYADSYLQNISFIGIYTNFLIIMSGFVSLFLISFGYFLTFVAVFAVFTHGVRHEFTVVWWATTFPLGTMAISNSKLGEIAQLTFFRVIGAIYGVACILTTMICIFGSIYLGIQKYRIEFLKNNLNTPLPTAVKHETENSTT</sequence>
<feature type="transmembrane region" description="Helical" evidence="8">
    <location>
        <begin position="72"/>
        <end position="95"/>
    </location>
</feature>
<feature type="transmembrane region" description="Helical" evidence="8">
    <location>
        <begin position="212"/>
        <end position="229"/>
    </location>
</feature>
<evidence type="ECO:0000256" key="8">
    <source>
        <dbReference type="SAM" id="Phobius"/>
    </source>
</evidence>
<comment type="similarity">
    <text evidence="2">Belongs to the tellurite-resistance/dicarboxylate transporter (TDT) family.</text>
</comment>
<keyword evidence="4" id="KW-1003">Cell membrane</keyword>